<feature type="domain" description="Peptidase M20 dimerisation" evidence="6">
    <location>
        <begin position="184"/>
        <end position="286"/>
    </location>
</feature>
<evidence type="ECO:0000256" key="4">
    <source>
        <dbReference type="ARBA" id="ARBA00022833"/>
    </source>
</evidence>
<dbReference type="STRING" id="1120995.SAMN02745245_01481"/>
<feature type="active site" evidence="5">
    <location>
        <position position="87"/>
    </location>
</feature>
<evidence type="ECO:0000313" key="8">
    <source>
        <dbReference type="Proteomes" id="UP000184032"/>
    </source>
</evidence>
<sequence length="384" mass="41846">MYREIIKEYINENKEEILNLWEKVVSINSGTYDVEGVNKVCEVFENELKNMGCDTKIYEFEKVGNTLIGTLNPEINKEPILFVGHMDTVFSGKEVEKRPFKIENGKATGPGALDMKIGDVMAIFVAKALEKAGYKERPIKFIFAGDEESAHEDSNCGEIIMKEAKGAKAAITFETGRVDEGIVVGRKGSTTFRISIEGISAHSGNDPEKGRSAILEAAHKVIALENLNDIARGKLVNCGLINGGTSDNTIPGNCSIVVLTRNVNQEIGDEIIRDVEKILNTTYVDGTKTTYEVKAGMGCMERTDGVMELFELVRDTAVSLGFPEPHPVEVGGGSDSSFTVAAGVPTVCAMGAKGEFNHTEKEYAVVDSVFERIELAANVVYRLN</sequence>
<keyword evidence="8" id="KW-1185">Reference proteome</keyword>
<dbReference type="Pfam" id="PF07687">
    <property type="entry name" value="M20_dimer"/>
    <property type="match status" value="1"/>
</dbReference>
<reference evidence="7 8" key="1">
    <citation type="submission" date="2016-11" db="EMBL/GenBank/DDBJ databases">
        <authorList>
            <person name="Jaros S."/>
            <person name="Januszkiewicz K."/>
            <person name="Wedrychowicz H."/>
        </authorList>
    </citation>
    <scope>NUCLEOTIDE SEQUENCE [LARGE SCALE GENOMIC DNA]</scope>
    <source>
        <strain evidence="7 8">DSM 21120</strain>
    </source>
</reference>
<protein>
    <submittedName>
        <fullName evidence="7">Glutamate carboxypeptidase</fullName>
    </submittedName>
</protein>
<dbReference type="RefSeq" id="WP_073185075.1">
    <property type="nucleotide sequence ID" value="NZ_FQXI01000011.1"/>
</dbReference>
<keyword evidence="2" id="KW-0479">Metal-binding</keyword>
<dbReference type="PANTHER" id="PTHR43808:SF9">
    <property type="entry name" value="BLL0789 PROTEIN"/>
    <property type="match status" value="1"/>
</dbReference>
<dbReference type="Proteomes" id="UP000184032">
    <property type="component" value="Unassembled WGS sequence"/>
</dbReference>
<keyword evidence="3" id="KW-0378">Hydrolase</keyword>
<gene>
    <name evidence="7" type="ORF">SAMN02745245_01481</name>
</gene>
<comment type="cofactor">
    <cofactor evidence="1">
        <name>Zn(2+)</name>
        <dbReference type="ChEBI" id="CHEBI:29105"/>
    </cofactor>
</comment>
<evidence type="ECO:0000256" key="1">
    <source>
        <dbReference type="ARBA" id="ARBA00001947"/>
    </source>
</evidence>
<dbReference type="CDD" id="cd03885">
    <property type="entry name" value="M20_CPDG2"/>
    <property type="match status" value="1"/>
</dbReference>
<dbReference type="GO" id="GO:0046872">
    <property type="term" value="F:metal ion binding"/>
    <property type="evidence" value="ECO:0007669"/>
    <property type="project" value="UniProtKB-KW"/>
</dbReference>
<evidence type="ECO:0000259" key="6">
    <source>
        <dbReference type="Pfam" id="PF07687"/>
    </source>
</evidence>
<dbReference type="Pfam" id="PF01546">
    <property type="entry name" value="Peptidase_M20"/>
    <property type="match status" value="1"/>
</dbReference>
<keyword evidence="7" id="KW-0645">Protease</keyword>
<dbReference type="GO" id="GO:0004180">
    <property type="term" value="F:carboxypeptidase activity"/>
    <property type="evidence" value="ECO:0007669"/>
    <property type="project" value="UniProtKB-KW"/>
</dbReference>
<dbReference type="InterPro" id="IPR017150">
    <property type="entry name" value="Pept_M20_glutamate_carboxypep"/>
</dbReference>
<evidence type="ECO:0000256" key="5">
    <source>
        <dbReference type="PIRSR" id="PIRSR037238-1"/>
    </source>
</evidence>
<dbReference type="InterPro" id="IPR011650">
    <property type="entry name" value="Peptidase_M20_dimer"/>
</dbReference>
<dbReference type="InterPro" id="IPR036264">
    <property type="entry name" value="Bact_exopeptidase_dim_dom"/>
</dbReference>
<dbReference type="PIRSF" id="PIRSF037238">
    <property type="entry name" value="Carboxypeptidase_G2"/>
    <property type="match status" value="1"/>
</dbReference>
<dbReference type="Gene3D" id="3.30.70.360">
    <property type="match status" value="1"/>
</dbReference>
<dbReference type="PANTHER" id="PTHR43808">
    <property type="entry name" value="ACETYLORNITHINE DEACETYLASE"/>
    <property type="match status" value="1"/>
</dbReference>
<keyword evidence="4" id="KW-0862">Zinc</keyword>
<dbReference type="InterPro" id="IPR002933">
    <property type="entry name" value="Peptidase_M20"/>
</dbReference>
<keyword evidence="7" id="KW-0121">Carboxypeptidase</keyword>
<dbReference type="AlphaFoldDB" id="A0A1M5TII8"/>
<organism evidence="7 8">
    <name type="scientific">Anaerosphaera aminiphila DSM 21120</name>
    <dbReference type="NCBI Taxonomy" id="1120995"/>
    <lineage>
        <taxon>Bacteria</taxon>
        <taxon>Bacillati</taxon>
        <taxon>Bacillota</taxon>
        <taxon>Tissierellia</taxon>
        <taxon>Tissierellales</taxon>
        <taxon>Peptoniphilaceae</taxon>
        <taxon>Anaerosphaera</taxon>
    </lineage>
</organism>
<dbReference type="Gene3D" id="3.40.630.10">
    <property type="entry name" value="Zn peptidases"/>
    <property type="match status" value="1"/>
</dbReference>
<name>A0A1M5TII8_9FIRM</name>
<dbReference type="EMBL" id="FQXI01000011">
    <property type="protein sequence ID" value="SHH50481.1"/>
    <property type="molecule type" value="Genomic_DNA"/>
</dbReference>
<dbReference type="InterPro" id="IPR050072">
    <property type="entry name" value="Peptidase_M20A"/>
</dbReference>
<accession>A0A1M5TII8</accession>
<dbReference type="InterPro" id="IPR001261">
    <property type="entry name" value="ArgE/DapE_CS"/>
</dbReference>
<proteinExistence type="predicted"/>
<dbReference type="SUPFAM" id="SSF55031">
    <property type="entry name" value="Bacterial exopeptidase dimerisation domain"/>
    <property type="match status" value="1"/>
</dbReference>
<dbReference type="PROSITE" id="PS00758">
    <property type="entry name" value="ARGE_DAPE_CPG2_1"/>
    <property type="match status" value="1"/>
</dbReference>
<evidence type="ECO:0000256" key="2">
    <source>
        <dbReference type="ARBA" id="ARBA00022723"/>
    </source>
</evidence>
<feature type="active site" description="Proton acceptor" evidence="5">
    <location>
        <position position="147"/>
    </location>
</feature>
<evidence type="ECO:0000313" key="7">
    <source>
        <dbReference type="EMBL" id="SHH50481.1"/>
    </source>
</evidence>
<evidence type="ECO:0000256" key="3">
    <source>
        <dbReference type="ARBA" id="ARBA00022801"/>
    </source>
</evidence>
<dbReference type="SUPFAM" id="SSF53187">
    <property type="entry name" value="Zn-dependent exopeptidases"/>
    <property type="match status" value="1"/>
</dbReference>
<dbReference type="OrthoDB" id="9773892at2"/>